<dbReference type="EMBL" id="KN834792">
    <property type="protein sequence ID" value="KIK57310.1"/>
    <property type="molecule type" value="Genomic_DNA"/>
</dbReference>
<keyword evidence="2" id="KW-1185">Reference proteome</keyword>
<gene>
    <name evidence="1" type="ORF">GYMLUDRAFT_124532</name>
</gene>
<protein>
    <submittedName>
        <fullName evidence="1">Uncharacterized protein</fullName>
    </submittedName>
</protein>
<name>A0A0D0B2B7_9AGAR</name>
<sequence>MGRWTQYDEDAYRLPAGFKRTGYDADTGQYTYSDRSGNAWTGAPYEEYGVMRRTGGTVRADAGSQSK</sequence>
<reference evidence="1 2" key="1">
    <citation type="submission" date="2014-04" db="EMBL/GenBank/DDBJ databases">
        <title>Evolutionary Origins and Diversification of the Mycorrhizal Mutualists.</title>
        <authorList>
            <consortium name="DOE Joint Genome Institute"/>
            <consortium name="Mycorrhizal Genomics Consortium"/>
            <person name="Kohler A."/>
            <person name="Kuo A."/>
            <person name="Nagy L.G."/>
            <person name="Floudas D."/>
            <person name="Copeland A."/>
            <person name="Barry K.W."/>
            <person name="Cichocki N."/>
            <person name="Veneault-Fourrey C."/>
            <person name="LaButti K."/>
            <person name="Lindquist E.A."/>
            <person name="Lipzen A."/>
            <person name="Lundell T."/>
            <person name="Morin E."/>
            <person name="Murat C."/>
            <person name="Riley R."/>
            <person name="Ohm R."/>
            <person name="Sun H."/>
            <person name="Tunlid A."/>
            <person name="Henrissat B."/>
            <person name="Grigoriev I.V."/>
            <person name="Hibbett D.S."/>
            <person name="Martin F."/>
        </authorList>
    </citation>
    <scope>NUCLEOTIDE SEQUENCE [LARGE SCALE GENOMIC DNA]</scope>
    <source>
        <strain evidence="1 2">FD-317 M1</strain>
    </source>
</reference>
<accession>A0A0D0B2B7</accession>
<proteinExistence type="predicted"/>
<dbReference type="AlphaFoldDB" id="A0A0D0B2B7"/>
<feature type="non-terminal residue" evidence="1">
    <location>
        <position position="67"/>
    </location>
</feature>
<evidence type="ECO:0000313" key="2">
    <source>
        <dbReference type="Proteomes" id="UP000053593"/>
    </source>
</evidence>
<organism evidence="1 2">
    <name type="scientific">Collybiopsis luxurians FD-317 M1</name>
    <dbReference type="NCBI Taxonomy" id="944289"/>
    <lineage>
        <taxon>Eukaryota</taxon>
        <taxon>Fungi</taxon>
        <taxon>Dikarya</taxon>
        <taxon>Basidiomycota</taxon>
        <taxon>Agaricomycotina</taxon>
        <taxon>Agaricomycetes</taxon>
        <taxon>Agaricomycetidae</taxon>
        <taxon>Agaricales</taxon>
        <taxon>Marasmiineae</taxon>
        <taxon>Omphalotaceae</taxon>
        <taxon>Collybiopsis</taxon>
        <taxon>Collybiopsis luxurians</taxon>
    </lineage>
</organism>
<evidence type="ECO:0000313" key="1">
    <source>
        <dbReference type="EMBL" id="KIK57310.1"/>
    </source>
</evidence>
<dbReference type="HOGENOM" id="CLU_2819465_0_0_1"/>
<dbReference type="OrthoDB" id="2107166at2759"/>
<dbReference type="Proteomes" id="UP000053593">
    <property type="component" value="Unassembled WGS sequence"/>
</dbReference>